<accession>A0A918RFW6</accession>
<dbReference type="AlphaFoldDB" id="A0A918RFW6"/>
<feature type="transmembrane region" description="Helical" evidence="1">
    <location>
        <begin position="434"/>
        <end position="452"/>
    </location>
</feature>
<proteinExistence type="predicted"/>
<dbReference type="InterPro" id="IPR025840">
    <property type="entry name" value="7TM_transglut"/>
</dbReference>
<dbReference type="Pfam" id="PF14400">
    <property type="entry name" value="Transglut_i_TM"/>
    <property type="match status" value="1"/>
</dbReference>
<keyword evidence="5" id="KW-1185">Reference proteome</keyword>
<protein>
    <submittedName>
        <fullName evidence="4">Gonadoliberin III</fullName>
    </submittedName>
</protein>
<dbReference type="InterPro" id="IPR025838">
    <property type="entry name" value="Transglut_i_TM"/>
</dbReference>
<evidence type="ECO:0000313" key="4">
    <source>
        <dbReference type="EMBL" id="GGZ96354.1"/>
    </source>
</evidence>
<reference evidence="4" key="2">
    <citation type="submission" date="2020-09" db="EMBL/GenBank/DDBJ databases">
        <authorList>
            <person name="Sun Q."/>
            <person name="Kim S."/>
        </authorList>
    </citation>
    <scope>NUCLEOTIDE SEQUENCE</scope>
    <source>
        <strain evidence="4">KCTC 12711</strain>
    </source>
</reference>
<keyword evidence="1" id="KW-0472">Membrane</keyword>
<keyword evidence="1" id="KW-1133">Transmembrane helix</keyword>
<dbReference type="RefSeq" id="WP_189398025.1">
    <property type="nucleotide sequence ID" value="NZ_BMXA01000001.1"/>
</dbReference>
<feature type="transmembrane region" description="Helical" evidence="1">
    <location>
        <begin position="374"/>
        <end position="398"/>
    </location>
</feature>
<feature type="domain" description="7 transmembrane helices usually fused to an inactive transglutaminase" evidence="3">
    <location>
        <begin position="252"/>
        <end position="495"/>
    </location>
</feature>
<dbReference type="EMBL" id="BMXA01000001">
    <property type="protein sequence ID" value="GGZ96354.1"/>
    <property type="molecule type" value="Genomic_DNA"/>
</dbReference>
<name>A0A918RFW6_9GAMM</name>
<sequence>MSARAPFFFLVLALIVVGLSTIYYRHVEIGVPLTPGEQITVWQVEAEISFTGNNGAVNAQLNLPRDANFELMEEFTASPAYGVHVDRDNSSAKVTWSKRHVKGRQTLYYQATYKEARSEPKPAKPMPVSNFEPWEEPYQSSAQTLLNDVFQKSADTGLLVRQLESMLDSEDQTVAMLLSRHTKTDVFLHLLEMAAVPSRRVGGLVLEDGRRNQSLVPLVQAYFNERWHLFDLQSNSLSPGHPVLIWLQDSPALLDVVGGNNSKIVFSISSETKSALQEANASFADNESFHFGLYNLPIAEQNLFKGILLLPIGALVVVFLRVIVGIKCSGTFMPILIATSFIQTELLNGVVGFLLIVSTGLVIRSYLSHLNLLLVSRISAVVILVIGIIVLFTIIAFRLGLTEALTVTFFPMIIMAWTIERMSILWEEEGGKEVLVQGFGSLIVAVIAYLMMDNALIRHWAFNFLGVHALIMAAVLLMGQYTGYRLLELRRFKPMTDHF</sequence>
<comment type="caution">
    <text evidence="4">The sequence shown here is derived from an EMBL/GenBank/DDBJ whole genome shotgun (WGS) entry which is preliminary data.</text>
</comment>
<organism evidence="4 5">
    <name type="scientific">Arenicella chitinivorans</name>
    <dbReference type="NCBI Taxonomy" id="1329800"/>
    <lineage>
        <taxon>Bacteria</taxon>
        <taxon>Pseudomonadati</taxon>
        <taxon>Pseudomonadota</taxon>
        <taxon>Gammaproteobacteria</taxon>
        <taxon>Arenicellales</taxon>
        <taxon>Arenicellaceae</taxon>
        <taxon>Arenicella</taxon>
    </lineage>
</organism>
<evidence type="ECO:0000259" key="2">
    <source>
        <dbReference type="Pfam" id="PF14400"/>
    </source>
</evidence>
<feature type="transmembrane region" description="Helical" evidence="1">
    <location>
        <begin position="307"/>
        <end position="326"/>
    </location>
</feature>
<keyword evidence="1" id="KW-0812">Transmembrane</keyword>
<reference evidence="4" key="1">
    <citation type="journal article" date="2014" name="Int. J. Syst. Evol. Microbiol.">
        <title>Complete genome sequence of Corynebacterium casei LMG S-19264T (=DSM 44701T), isolated from a smear-ripened cheese.</title>
        <authorList>
            <consortium name="US DOE Joint Genome Institute (JGI-PGF)"/>
            <person name="Walter F."/>
            <person name="Albersmeier A."/>
            <person name="Kalinowski J."/>
            <person name="Ruckert C."/>
        </authorList>
    </citation>
    <scope>NUCLEOTIDE SEQUENCE</scope>
    <source>
        <strain evidence="4">KCTC 12711</strain>
    </source>
</reference>
<evidence type="ECO:0000256" key="1">
    <source>
        <dbReference type="SAM" id="Phobius"/>
    </source>
</evidence>
<feature type="transmembrane region" description="Helical" evidence="1">
    <location>
        <begin position="464"/>
        <end position="484"/>
    </location>
</feature>
<dbReference type="Pfam" id="PF14402">
    <property type="entry name" value="7TM_transglut"/>
    <property type="match status" value="1"/>
</dbReference>
<feature type="domain" description="Inactive transglutaminase fused to 7 transmembrane helices" evidence="2">
    <location>
        <begin position="24"/>
        <end position="180"/>
    </location>
</feature>
<feature type="transmembrane region" description="Helical" evidence="1">
    <location>
        <begin position="346"/>
        <end position="367"/>
    </location>
</feature>
<evidence type="ECO:0000259" key="3">
    <source>
        <dbReference type="Pfam" id="PF14402"/>
    </source>
</evidence>
<dbReference type="Proteomes" id="UP000614811">
    <property type="component" value="Unassembled WGS sequence"/>
</dbReference>
<feature type="transmembrane region" description="Helical" evidence="1">
    <location>
        <begin position="6"/>
        <end position="24"/>
    </location>
</feature>
<feature type="transmembrane region" description="Helical" evidence="1">
    <location>
        <begin position="404"/>
        <end position="422"/>
    </location>
</feature>
<evidence type="ECO:0000313" key="5">
    <source>
        <dbReference type="Proteomes" id="UP000614811"/>
    </source>
</evidence>
<gene>
    <name evidence="4" type="ORF">GCM10008090_00730</name>
</gene>